<keyword evidence="1" id="KW-0479">Metal-binding</keyword>
<dbReference type="Pfam" id="PF03747">
    <property type="entry name" value="ADP_ribosyl_GH"/>
    <property type="match status" value="1"/>
</dbReference>
<feature type="binding site" evidence="1">
    <location>
        <position position="266"/>
    </location>
    <ligand>
        <name>Mg(2+)</name>
        <dbReference type="ChEBI" id="CHEBI:18420"/>
        <label>1</label>
    </ligand>
</feature>
<comment type="cofactor">
    <cofactor evidence="1">
        <name>Mg(2+)</name>
        <dbReference type="ChEBI" id="CHEBI:18420"/>
    </cofactor>
    <text evidence="1">Binds 2 magnesium ions per subunit.</text>
</comment>
<organism evidence="2 3">
    <name type="scientific">Telmatocola sphagniphila</name>
    <dbReference type="NCBI Taxonomy" id="1123043"/>
    <lineage>
        <taxon>Bacteria</taxon>
        <taxon>Pseudomonadati</taxon>
        <taxon>Planctomycetota</taxon>
        <taxon>Planctomycetia</taxon>
        <taxon>Gemmatales</taxon>
        <taxon>Gemmataceae</taxon>
    </lineage>
</organism>
<reference evidence="2" key="1">
    <citation type="submission" date="2021-05" db="EMBL/GenBank/DDBJ databases">
        <title>Complete genome sequence of the cellulolytic planctomycete Telmatocola sphagniphila SP2T and characterization of the first cellulase from planctomycetes.</title>
        <authorList>
            <person name="Rakitin A.L."/>
            <person name="Beletsky A.V."/>
            <person name="Naumoff D.G."/>
            <person name="Kulichevskaya I.S."/>
            <person name="Mardanov A.V."/>
            <person name="Ravin N.V."/>
            <person name="Dedysh S.N."/>
        </authorList>
    </citation>
    <scope>NUCLEOTIDE SEQUENCE</scope>
    <source>
        <strain evidence="2">SP2T</strain>
    </source>
</reference>
<dbReference type="SUPFAM" id="SSF101478">
    <property type="entry name" value="ADP-ribosylglycohydrolase"/>
    <property type="match status" value="1"/>
</dbReference>
<evidence type="ECO:0000256" key="1">
    <source>
        <dbReference type="PIRSR" id="PIRSR605502-1"/>
    </source>
</evidence>
<feature type="binding site" evidence="1">
    <location>
        <position position="265"/>
    </location>
    <ligand>
        <name>Mg(2+)</name>
        <dbReference type="ChEBI" id="CHEBI:18420"/>
        <label>1</label>
    </ligand>
</feature>
<keyword evidence="1" id="KW-0460">Magnesium</keyword>
<dbReference type="PANTHER" id="PTHR16222:SF12">
    <property type="entry name" value="ADP-RIBOSYLGLYCOHYDROLASE-RELATED"/>
    <property type="match status" value="1"/>
</dbReference>
<dbReference type="GO" id="GO:0046872">
    <property type="term" value="F:metal ion binding"/>
    <property type="evidence" value="ECO:0007669"/>
    <property type="project" value="UniProtKB-KW"/>
</dbReference>
<sequence>MPSDSRAIIGCLLGTAAGDSLGLPYEGLTPQRAARILGVPLRQRFLFGYGMVSDDTDHTCLVAESLLLSQQNPELFLRLLSRRLRFWLLSLPAGVGKATALALFKSWLGFGVKTSGVYSAGNGPAMRSAILGVLLSDKQQLAEFVRLSTRITHTDPKAEWGALAIALAARQSADLQCDGRLLLNDLKALTGGSEAEELLTSLQQVIDSVGLGEKTERFAHSENLSAGITGYMYHTVPMVLHVWLSHPTDYRRAIQEIILLGGDADSTAAILGGIIGARVGKDGIPREWLKILAWPRDLAWMEKLGEELANKADSKITARRSFSVLATLPRNLIFLAVVLVHIFRRCLPPY</sequence>
<feature type="binding site" evidence="1">
    <location>
        <position position="55"/>
    </location>
    <ligand>
        <name>Mg(2+)</name>
        <dbReference type="ChEBI" id="CHEBI:18420"/>
        <label>1</label>
    </ligand>
</feature>
<dbReference type="InterPro" id="IPR050792">
    <property type="entry name" value="ADP-ribosylglycohydrolase"/>
</dbReference>
<feature type="binding site" evidence="1">
    <location>
        <position position="54"/>
    </location>
    <ligand>
        <name>Mg(2+)</name>
        <dbReference type="ChEBI" id="CHEBI:18420"/>
        <label>1</label>
    </ligand>
</feature>
<dbReference type="Proteomes" id="UP000676194">
    <property type="component" value="Chromosome"/>
</dbReference>
<dbReference type="EMBL" id="CP074694">
    <property type="protein sequence ID" value="QVL34801.1"/>
    <property type="molecule type" value="Genomic_DNA"/>
</dbReference>
<gene>
    <name evidence="2" type="ORF">KIH39_13090</name>
</gene>
<feature type="binding site" evidence="1">
    <location>
        <position position="263"/>
    </location>
    <ligand>
        <name>Mg(2+)</name>
        <dbReference type="ChEBI" id="CHEBI:18420"/>
        <label>1</label>
    </ligand>
</feature>
<dbReference type="KEGG" id="tsph:KIH39_13090"/>
<evidence type="ECO:0000313" key="3">
    <source>
        <dbReference type="Proteomes" id="UP000676194"/>
    </source>
</evidence>
<keyword evidence="3" id="KW-1185">Reference proteome</keyword>
<feature type="binding site" evidence="1">
    <location>
        <position position="53"/>
    </location>
    <ligand>
        <name>Mg(2+)</name>
        <dbReference type="ChEBI" id="CHEBI:18420"/>
        <label>1</label>
    </ligand>
</feature>
<accession>A0A8E6BAJ9</accession>
<dbReference type="PANTHER" id="PTHR16222">
    <property type="entry name" value="ADP-RIBOSYLGLYCOHYDROLASE"/>
    <property type="match status" value="1"/>
</dbReference>
<evidence type="ECO:0000313" key="2">
    <source>
        <dbReference type="EMBL" id="QVL34801.1"/>
    </source>
</evidence>
<name>A0A8E6BAJ9_9BACT</name>
<dbReference type="AlphaFoldDB" id="A0A8E6BAJ9"/>
<dbReference type="Gene3D" id="1.10.4080.10">
    <property type="entry name" value="ADP-ribosylation/Crystallin J1"/>
    <property type="match status" value="1"/>
</dbReference>
<dbReference type="InterPro" id="IPR005502">
    <property type="entry name" value="Ribosyl_crysJ1"/>
</dbReference>
<proteinExistence type="predicted"/>
<dbReference type="InterPro" id="IPR036705">
    <property type="entry name" value="Ribosyl_crysJ1_sf"/>
</dbReference>
<protein>
    <submittedName>
        <fullName evidence="2">ADP-ribosylglycohydrolase family protein</fullName>
    </submittedName>
</protein>
<dbReference type="RefSeq" id="WP_213500184.1">
    <property type="nucleotide sequence ID" value="NZ_CP074694.1"/>
</dbReference>